<feature type="region of interest" description="Disordered" evidence="4">
    <location>
        <begin position="344"/>
        <end position="377"/>
    </location>
</feature>
<feature type="compositionally biased region" description="Basic and acidic residues" evidence="4">
    <location>
        <begin position="1092"/>
        <end position="1102"/>
    </location>
</feature>
<dbReference type="AlphaFoldDB" id="A0A7G6VZT6"/>
<feature type="compositionally biased region" description="Basic and acidic residues" evidence="4">
    <location>
        <begin position="1156"/>
        <end position="1182"/>
    </location>
</feature>
<proteinExistence type="inferred from homology"/>
<comment type="similarity">
    <text evidence="1">Belongs to the MobA/MobL family.</text>
</comment>
<feature type="compositionally biased region" description="Basic and acidic residues" evidence="4">
    <location>
        <begin position="1"/>
        <end position="26"/>
    </location>
</feature>
<dbReference type="RefSeq" id="WP_185885972.1">
    <property type="nucleotide sequence ID" value="NZ_CP060053.1"/>
</dbReference>
<keyword evidence="2" id="KW-0184">Conjugation</keyword>
<protein>
    <submittedName>
        <fullName evidence="6">MobA/MobL family protein</fullName>
    </submittedName>
</protein>
<feature type="coiled-coil region" evidence="3">
    <location>
        <begin position="650"/>
        <end position="677"/>
    </location>
</feature>
<organism evidence="6 7">
    <name type="scientific">Croceicoccus marinus</name>
    <dbReference type="NCBI Taxonomy" id="450378"/>
    <lineage>
        <taxon>Bacteria</taxon>
        <taxon>Pseudomonadati</taxon>
        <taxon>Pseudomonadota</taxon>
        <taxon>Alphaproteobacteria</taxon>
        <taxon>Sphingomonadales</taxon>
        <taxon>Erythrobacteraceae</taxon>
        <taxon>Croceicoccus</taxon>
    </lineage>
</organism>
<evidence type="ECO:0000313" key="7">
    <source>
        <dbReference type="Proteomes" id="UP000515297"/>
    </source>
</evidence>
<accession>A0A7G6VZT6</accession>
<feature type="compositionally biased region" description="Basic and acidic residues" evidence="4">
    <location>
        <begin position="106"/>
        <end position="118"/>
    </location>
</feature>
<gene>
    <name evidence="6" type="ORF">H4O24_15150</name>
</gene>
<evidence type="ECO:0000256" key="3">
    <source>
        <dbReference type="SAM" id="Coils"/>
    </source>
</evidence>
<keyword evidence="3" id="KW-0175">Coiled coil</keyword>
<sequence>MTYRHEDRELDAARESLKSLSDKSESLRATGGNLDRNGEPALTAGRGGSSFTPSSPDPSAAARKSFRGAEALDVPPKTAFTLGDRHITGDVGGRAVRQQKPVSWLEPERPKKGEEASRRFTKLNIPAARPLRAANAAGATSFHFSHEAISKTRAEKVTARGTKNRKGAAAEHTSYIERDGAVARGGQTELDKIQAELIEQAKNNPELARSLSLDLTPSAEASQEPAERLPDDLGAGGRASAYIEREEALAHDPNGSAVLFSNISDDPVERREFWKLVERAESNPSADRMQLRMAGNEEFWSKVGADKDCPKPVRDAINAADPSEIVKISTRDNDAVRAIMKRHGWKPRERRPANETDEQKAAREEREAGSGFGAKFEDGRGGRVQFRIVGELPHEVSHEARVRILKDFTREFEARNLPHIAVMHAPDHTNDDRNWHFHLVYHDRPAKRFTGLAEDHLPALDSNAGERTIQKHRIKVQAISDPAIQKHVGQWDFTVPYTYRKKISGNIMETTPFSQFKDRECNKRDFVPMLRRNLAHLTNRELEAEGIDRRVDPRRYSEMGIQKESDEHLGTQAASLETNGVPTEIGVRNEANQWEYIQRKLEAQSRADQARIDQQLKVWRAGLSAAQLSDQDRKDVDRELIRWEQSERVAAEHRAIAKQMAENIDRLRSRANKVAKMAKKHLGAIEDGRATKRQKTSKPRYKAKLTEAEMHLAGLEIMMGQEISQITTSKEAAMRHSRTAETAKLVIEGHIELGGQIRRSNEQSAMSAPAKDHQQVNGPKAEAKPAAAAPAIGNFTIDGYIRRIVELNRRLVSSPKGIVPRDRVSSDIPIINSPSYASAQKRLTKIMDHQETAISNLVSAFQKNPGMVQFRQEPTDRDYMLTNAERFKIGTPDHALQAAFVNFAKEPEIAAELKKAEARLLNERAARSVQASSPKAEDKSAQPSATIEAAKSSNTKKPETKPARQPTHDHSQIIETMRAKHLRPSITKTDAGLELTFSKADAALFDLPAHLVIGDARSVSRIEGIARTHDRAVKRLISYMEKNPSKVQAGENGQAHMLAATAPAELLDISKQFSRDPEVARAMQNALVKARMEAADPRKTAATEKPVTPKTEKAGEGDFGLFKIEDGKIVMPTQDLPEVEIPDWRTYEPSGYGDSAPKKDDERKPKARERVTIKIDPSRAHELSSSNEPAQTRRLEPGIDPIFDRWIEANISGDREERARLSALIRQNEKLREIAQSVEPGYAASFKADWERHGDQMRNTFPPPNFGREV</sequence>
<keyword evidence="6" id="KW-0614">Plasmid</keyword>
<evidence type="ECO:0000313" key="6">
    <source>
        <dbReference type="EMBL" id="QNE07251.1"/>
    </source>
</evidence>
<dbReference type="InterPro" id="IPR005053">
    <property type="entry name" value="MobA_MobL"/>
</dbReference>
<evidence type="ECO:0000256" key="1">
    <source>
        <dbReference type="ARBA" id="ARBA00010873"/>
    </source>
</evidence>
<name>A0A7G6VZT6_9SPHN</name>
<feature type="region of interest" description="Disordered" evidence="4">
    <location>
        <begin position="1"/>
        <end position="118"/>
    </location>
</feature>
<evidence type="ECO:0000256" key="2">
    <source>
        <dbReference type="ARBA" id="ARBA00022971"/>
    </source>
</evidence>
<feature type="compositionally biased region" description="Polar residues" evidence="4">
    <location>
        <begin position="941"/>
        <end position="955"/>
    </location>
</feature>
<feature type="domain" description="MobA/MobL protein" evidence="5">
    <location>
        <begin position="386"/>
        <end position="577"/>
    </location>
</feature>
<feature type="region of interest" description="Disordered" evidence="4">
    <location>
        <begin position="926"/>
        <end position="970"/>
    </location>
</feature>
<dbReference type="Gene3D" id="3.30.930.30">
    <property type="match status" value="1"/>
</dbReference>
<feature type="compositionally biased region" description="Basic and acidic residues" evidence="4">
    <location>
        <begin position="346"/>
        <end position="368"/>
    </location>
</feature>
<feature type="region of interest" description="Disordered" evidence="4">
    <location>
        <begin position="1134"/>
        <end position="1194"/>
    </location>
</feature>
<evidence type="ECO:0000256" key="4">
    <source>
        <dbReference type="SAM" id="MobiDB-lite"/>
    </source>
</evidence>
<dbReference type="Pfam" id="PF03389">
    <property type="entry name" value="MobA_MobL"/>
    <property type="match status" value="1"/>
</dbReference>
<geneLocation type="plasmid" evidence="6 7">
    <name>plas1</name>
</geneLocation>
<dbReference type="EMBL" id="CP060053">
    <property type="protein sequence ID" value="QNE07251.1"/>
    <property type="molecule type" value="Genomic_DNA"/>
</dbReference>
<evidence type="ECO:0000259" key="5">
    <source>
        <dbReference type="Pfam" id="PF03389"/>
    </source>
</evidence>
<feature type="compositionally biased region" description="Basic and acidic residues" evidence="4">
    <location>
        <begin position="956"/>
        <end position="970"/>
    </location>
</feature>
<reference evidence="6 7" key="1">
    <citation type="submission" date="2020-08" db="EMBL/GenBank/DDBJ databases">
        <authorList>
            <person name="Liu G."/>
            <person name="Sun C."/>
        </authorList>
    </citation>
    <scope>NUCLEOTIDE SEQUENCE [LARGE SCALE GENOMIC DNA]</scope>
    <source>
        <strain evidence="6 7">OT19</strain>
        <plasmid evidence="6 7">plas1</plasmid>
    </source>
</reference>
<feature type="region of interest" description="Disordered" evidence="4">
    <location>
        <begin position="1092"/>
        <end position="1115"/>
    </location>
</feature>
<dbReference type="Proteomes" id="UP000515297">
    <property type="component" value="Plasmid plas1"/>
</dbReference>
<feature type="region of interest" description="Disordered" evidence="4">
    <location>
        <begin position="217"/>
        <end position="236"/>
    </location>
</feature>